<keyword evidence="6" id="KW-1185">Reference proteome</keyword>
<dbReference type="PIRSF" id="PIRSF028756">
    <property type="entry name" value="PPK2_prd"/>
    <property type="match status" value="1"/>
</dbReference>
<evidence type="ECO:0000313" key="5">
    <source>
        <dbReference type="EMBL" id="GGL52294.1"/>
    </source>
</evidence>
<dbReference type="Proteomes" id="UP000654670">
    <property type="component" value="Unassembled WGS sequence"/>
</dbReference>
<dbReference type="PANTHER" id="PTHR34383">
    <property type="entry name" value="POLYPHOSPHATE:AMP PHOSPHOTRANSFERASE-RELATED"/>
    <property type="match status" value="1"/>
</dbReference>
<dbReference type="InterPro" id="IPR016898">
    <property type="entry name" value="Polyphosphate_phosphotransfera"/>
</dbReference>
<reference evidence="5" key="1">
    <citation type="journal article" date="2014" name="Int. J. Syst. Evol. Microbiol.">
        <title>Complete genome sequence of Corynebacterium casei LMG S-19264T (=DSM 44701T), isolated from a smear-ripened cheese.</title>
        <authorList>
            <consortium name="US DOE Joint Genome Institute (JGI-PGF)"/>
            <person name="Walter F."/>
            <person name="Albersmeier A."/>
            <person name="Kalinowski J."/>
            <person name="Ruckert C."/>
        </authorList>
    </citation>
    <scope>NUCLEOTIDE SEQUENCE</scope>
    <source>
        <strain evidence="5">JCM 15325</strain>
    </source>
</reference>
<evidence type="ECO:0000259" key="4">
    <source>
        <dbReference type="Pfam" id="PF03976"/>
    </source>
</evidence>
<organism evidence="5 6">
    <name type="scientific">Sporolactobacillus putidus</name>
    <dbReference type="NCBI Taxonomy" id="492735"/>
    <lineage>
        <taxon>Bacteria</taxon>
        <taxon>Bacillati</taxon>
        <taxon>Bacillota</taxon>
        <taxon>Bacilli</taxon>
        <taxon>Bacillales</taxon>
        <taxon>Sporolactobacillaceae</taxon>
        <taxon>Sporolactobacillus</taxon>
    </lineage>
</organism>
<feature type="domain" description="Polyphosphate kinase-2-related" evidence="4">
    <location>
        <begin position="17"/>
        <end position="238"/>
    </location>
</feature>
<evidence type="ECO:0000256" key="1">
    <source>
        <dbReference type="ARBA" id="ARBA00022679"/>
    </source>
</evidence>
<keyword evidence="1 5" id="KW-0808">Transferase</keyword>
<dbReference type="EMBL" id="BMOK01000005">
    <property type="protein sequence ID" value="GGL52294.1"/>
    <property type="molecule type" value="Genomic_DNA"/>
</dbReference>
<dbReference type="Pfam" id="PF03976">
    <property type="entry name" value="PPK2"/>
    <property type="match status" value="1"/>
</dbReference>
<comment type="caution">
    <text evidence="5">The sequence shown here is derived from an EMBL/GenBank/DDBJ whole genome shotgun (WGS) entry which is preliminary data.</text>
</comment>
<evidence type="ECO:0000313" key="6">
    <source>
        <dbReference type="Proteomes" id="UP000654670"/>
    </source>
</evidence>
<dbReference type="AlphaFoldDB" id="A0A917S214"/>
<dbReference type="GO" id="GO:0008976">
    <property type="term" value="F:polyphosphate kinase activity"/>
    <property type="evidence" value="ECO:0007669"/>
    <property type="project" value="InterPro"/>
</dbReference>
<accession>A0A917S214</accession>
<sequence length="289" mass="34363">MAKGRLDQADLTQNIESRRKYNKKLEKYQLRLLALQHQLVENKIAVIFVFEGWDAAGKGSAIKRAVANLDPRRVRVTSIAAPAPHEKRYHYMQRFWRKIPQYGQIAIFDRSWYGRVLVERVEGFAEKKEWKRAYEEINDFEKLLTDDHYIIEKFWLHISKDEQYKRFKEREENPMKRWKITSEDWRNRAKWDEYAEAAEEMFEKTDRPNAPWHIIPANSKWFARIAVVKQMVKAIENYLIKRGIPIQSFPDRDDNDGPENKFEESSVPEKNSEKNVSGKIAETAESGRN</sequence>
<evidence type="ECO:0000256" key="3">
    <source>
        <dbReference type="SAM" id="MobiDB-lite"/>
    </source>
</evidence>
<dbReference type="InterPro" id="IPR027417">
    <property type="entry name" value="P-loop_NTPase"/>
</dbReference>
<dbReference type="InterPro" id="IPR022488">
    <property type="entry name" value="PPK2-related"/>
</dbReference>
<dbReference type="Gene3D" id="3.40.50.300">
    <property type="entry name" value="P-loop containing nucleotide triphosphate hydrolases"/>
    <property type="match status" value="1"/>
</dbReference>
<dbReference type="RefSeq" id="WP_188802517.1">
    <property type="nucleotide sequence ID" value="NZ_BMOK01000005.1"/>
</dbReference>
<gene>
    <name evidence="5" type="ORF">GCM10007968_15460</name>
</gene>
<dbReference type="SUPFAM" id="SSF52540">
    <property type="entry name" value="P-loop containing nucleoside triphosphate hydrolases"/>
    <property type="match status" value="1"/>
</dbReference>
<protein>
    <submittedName>
        <fullName evidence="5">UDP-galactose-lipid carrier transferase</fullName>
    </submittedName>
</protein>
<dbReference type="PANTHER" id="PTHR34383:SF3">
    <property type="entry name" value="POLYPHOSPHATE:AMP PHOSPHOTRANSFERASE"/>
    <property type="match status" value="1"/>
</dbReference>
<name>A0A917S214_9BACL</name>
<proteinExistence type="predicted"/>
<keyword evidence="2" id="KW-0418">Kinase</keyword>
<evidence type="ECO:0000256" key="2">
    <source>
        <dbReference type="ARBA" id="ARBA00022777"/>
    </source>
</evidence>
<feature type="region of interest" description="Disordered" evidence="3">
    <location>
        <begin position="247"/>
        <end position="289"/>
    </location>
</feature>
<reference evidence="5" key="2">
    <citation type="submission" date="2020-09" db="EMBL/GenBank/DDBJ databases">
        <authorList>
            <person name="Sun Q."/>
            <person name="Ohkuma M."/>
        </authorList>
    </citation>
    <scope>NUCLEOTIDE SEQUENCE</scope>
    <source>
        <strain evidence="5">JCM 15325</strain>
    </source>
</reference>